<sequence length="140" mass="15811">MNQTQARKGSCHCGSVRFTVQLRDEPRPRRCNCTICAMKGVVMIDVPLADLTVDQGEELLTLYTFNTHEAKHRFCSRCGIHTFHQTRSHPDRYGINAACLEGMSPYSWPEVPVTDGQNHPNDNGGQHRNAGVMRFVPNRD</sequence>
<gene>
    <name evidence="6" type="ORF">GRI75_06310</name>
</gene>
<comment type="similarity">
    <text evidence="1">Belongs to the Gfa family.</text>
</comment>
<dbReference type="PANTHER" id="PTHR28620:SF1">
    <property type="entry name" value="CENP-V_GFA DOMAIN-CONTAINING PROTEIN"/>
    <property type="match status" value="1"/>
</dbReference>
<feature type="compositionally biased region" description="Polar residues" evidence="4">
    <location>
        <begin position="115"/>
        <end position="126"/>
    </location>
</feature>
<evidence type="ECO:0000259" key="5">
    <source>
        <dbReference type="PROSITE" id="PS51891"/>
    </source>
</evidence>
<evidence type="ECO:0000313" key="7">
    <source>
        <dbReference type="Proteomes" id="UP000469159"/>
    </source>
</evidence>
<accession>A0A6I4UW66</accession>
<dbReference type="Proteomes" id="UP000469159">
    <property type="component" value="Unassembled WGS sequence"/>
</dbReference>
<dbReference type="EMBL" id="WTYK01000003">
    <property type="protein sequence ID" value="MXP41255.1"/>
    <property type="molecule type" value="Genomic_DNA"/>
</dbReference>
<evidence type="ECO:0000256" key="4">
    <source>
        <dbReference type="SAM" id="MobiDB-lite"/>
    </source>
</evidence>
<reference evidence="6 7" key="1">
    <citation type="submission" date="2019-12" db="EMBL/GenBank/DDBJ databases">
        <title>Genomic-based taxomic classification of the family Erythrobacteraceae.</title>
        <authorList>
            <person name="Xu L."/>
        </authorList>
    </citation>
    <scope>NUCLEOTIDE SEQUENCE [LARGE SCALE GENOMIC DNA]</scope>
    <source>
        <strain evidence="6 7">MCCC 1K02066</strain>
    </source>
</reference>
<dbReference type="GO" id="GO:0046872">
    <property type="term" value="F:metal ion binding"/>
    <property type="evidence" value="ECO:0007669"/>
    <property type="project" value="UniProtKB-KW"/>
</dbReference>
<proteinExistence type="inferred from homology"/>
<protein>
    <submittedName>
        <fullName evidence="6">GFA family protein</fullName>
    </submittedName>
</protein>
<dbReference type="InterPro" id="IPR011057">
    <property type="entry name" value="Mss4-like_sf"/>
</dbReference>
<dbReference type="PANTHER" id="PTHR28620">
    <property type="entry name" value="CENTROMERE PROTEIN V"/>
    <property type="match status" value="1"/>
</dbReference>
<name>A0A6I4UW66_9SPHN</name>
<keyword evidence="7" id="KW-1185">Reference proteome</keyword>
<keyword evidence="3" id="KW-0862">Zinc</keyword>
<evidence type="ECO:0000256" key="2">
    <source>
        <dbReference type="ARBA" id="ARBA00022723"/>
    </source>
</evidence>
<dbReference type="InterPro" id="IPR006913">
    <property type="entry name" value="CENP-V/GFA"/>
</dbReference>
<evidence type="ECO:0000313" key="6">
    <source>
        <dbReference type="EMBL" id="MXP41255.1"/>
    </source>
</evidence>
<evidence type="ECO:0000256" key="1">
    <source>
        <dbReference type="ARBA" id="ARBA00005495"/>
    </source>
</evidence>
<dbReference type="Gene3D" id="2.170.150.70">
    <property type="match status" value="1"/>
</dbReference>
<dbReference type="PROSITE" id="PS51891">
    <property type="entry name" value="CENP_V_GFA"/>
    <property type="match status" value="1"/>
</dbReference>
<organism evidence="6 7">
    <name type="scientific">Croceibacterium soli</name>
    <dbReference type="NCBI Taxonomy" id="1739690"/>
    <lineage>
        <taxon>Bacteria</taxon>
        <taxon>Pseudomonadati</taxon>
        <taxon>Pseudomonadota</taxon>
        <taxon>Alphaproteobacteria</taxon>
        <taxon>Sphingomonadales</taxon>
        <taxon>Erythrobacteraceae</taxon>
        <taxon>Croceibacterium</taxon>
    </lineage>
</organism>
<feature type="region of interest" description="Disordered" evidence="4">
    <location>
        <begin position="110"/>
        <end position="140"/>
    </location>
</feature>
<dbReference type="OrthoDB" id="9805575at2"/>
<evidence type="ECO:0000256" key="3">
    <source>
        <dbReference type="ARBA" id="ARBA00022833"/>
    </source>
</evidence>
<dbReference type="AlphaFoldDB" id="A0A6I4UW66"/>
<comment type="caution">
    <text evidence="6">The sequence shown here is derived from an EMBL/GenBank/DDBJ whole genome shotgun (WGS) entry which is preliminary data.</text>
</comment>
<dbReference type="Pfam" id="PF04828">
    <property type="entry name" value="GFA"/>
    <property type="match status" value="1"/>
</dbReference>
<dbReference type="SUPFAM" id="SSF51316">
    <property type="entry name" value="Mss4-like"/>
    <property type="match status" value="1"/>
</dbReference>
<keyword evidence="2" id="KW-0479">Metal-binding</keyword>
<feature type="domain" description="CENP-V/GFA" evidence="5">
    <location>
        <begin position="7"/>
        <end position="122"/>
    </location>
</feature>
<dbReference type="GO" id="GO:0016846">
    <property type="term" value="F:carbon-sulfur lyase activity"/>
    <property type="evidence" value="ECO:0007669"/>
    <property type="project" value="InterPro"/>
</dbReference>
<dbReference type="InterPro" id="IPR052355">
    <property type="entry name" value="CENP-V-like"/>
</dbReference>
<dbReference type="RefSeq" id="WP_160746118.1">
    <property type="nucleotide sequence ID" value="NZ_WTYK01000003.1"/>
</dbReference>